<proteinExistence type="predicted"/>
<dbReference type="AlphaFoldDB" id="A0A2T9YH81"/>
<reference evidence="1 2" key="1">
    <citation type="journal article" date="2018" name="MBio">
        <title>Comparative Genomics Reveals the Core Gene Toolbox for the Fungus-Insect Symbiosis.</title>
        <authorList>
            <person name="Wang Y."/>
            <person name="Stata M."/>
            <person name="Wang W."/>
            <person name="Stajich J.E."/>
            <person name="White M.M."/>
            <person name="Moncalvo J.M."/>
        </authorList>
    </citation>
    <scope>NUCLEOTIDE SEQUENCE [LARGE SCALE GENOMIC DNA]</scope>
    <source>
        <strain evidence="1 2">SWE-8-4</strain>
    </source>
</reference>
<name>A0A2T9YH81_9FUNG</name>
<keyword evidence="2" id="KW-1185">Reference proteome</keyword>
<evidence type="ECO:0000313" key="2">
    <source>
        <dbReference type="Proteomes" id="UP000245383"/>
    </source>
</evidence>
<dbReference type="Pfam" id="PF08315">
    <property type="entry name" value="cwf18"/>
    <property type="match status" value="1"/>
</dbReference>
<dbReference type="OrthoDB" id="10261348at2759"/>
<comment type="caution">
    <text evidence="1">The sequence shown here is derived from an EMBL/GenBank/DDBJ whole genome shotgun (WGS) entry which is preliminary data.</text>
</comment>
<sequence length="129" mass="14805">MEDQAKKRKARLEQLRNVRQRSLIKTIDAEQELDQKPIENTVEAKVEGLAEASINELKEIREAEELDIAKVVQTKPDADMKRLLQSKLDNLENQNQTAFFTLLKDRLENGKKLDNLAESVAIQGYLESK</sequence>
<dbReference type="Proteomes" id="UP000245383">
    <property type="component" value="Unassembled WGS sequence"/>
</dbReference>
<accession>A0A2T9YH81</accession>
<protein>
    <submittedName>
        <fullName evidence="1">Uncharacterized protein</fullName>
    </submittedName>
</protein>
<dbReference type="EMBL" id="MBFR01000189">
    <property type="protein sequence ID" value="PVU91675.1"/>
    <property type="molecule type" value="Genomic_DNA"/>
</dbReference>
<dbReference type="STRING" id="133385.A0A2T9YH81"/>
<evidence type="ECO:0000313" key="1">
    <source>
        <dbReference type="EMBL" id="PVU91675.1"/>
    </source>
</evidence>
<gene>
    <name evidence="1" type="ORF">BB561_004268</name>
</gene>
<dbReference type="InterPro" id="IPR013169">
    <property type="entry name" value="mRNA_splic_Cwf18-like"/>
</dbReference>
<organism evidence="1 2">
    <name type="scientific">Smittium simulii</name>
    <dbReference type="NCBI Taxonomy" id="133385"/>
    <lineage>
        <taxon>Eukaryota</taxon>
        <taxon>Fungi</taxon>
        <taxon>Fungi incertae sedis</taxon>
        <taxon>Zoopagomycota</taxon>
        <taxon>Kickxellomycotina</taxon>
        <taxon>Harpellomycetes</taxon>
        <taxon>Harpellales</taxon>
        <taxon>Legeriomycetaceae</taxon>
        <taxon>Smittium</taxon>
    </lineage>
</organism>